<protein>
    <submittedName>
        <fullName evidence="2">Uncharacterized protein</fullName>
    </submittedName>
</protein>
<comment type="caution">
    <text evidence="2">The sequence shown here is derived from an EMBL/GenBank/DDBJ whole genome shotgun (WGS) entry which is preliminary data.</text>
</comment>
<evidence type="ECO:0000313" key="2">
    <source>
        <dbReference type="EMBL" id="KAL1530004.1"/>
    </source>
</evidence>
<feature type="coiled-coil region" evidence="1">
    <location>
        <begin position="33"/>
        <end position="74"/>
    </location>
</feature>
<dbReference type="EMBL" id="JBGBPQ010000001">
    <property type="protein sequence ID" value="KAL1530004.1"/>
    <property type="molecule type" value="Genomic_DNA"/>
</dbReference>
<gene>
    <name evidence="2" type="ORF">AB1Y20_000930</name>
</gene>
<evidence type="ECO:0000256" key="1">
    <source>
        <dbReference type="SAM" id="Coils"/>
    </source>
</evidence>
<reference evidence="2 3" key="1">
    <citation type="journal article" date="2024" name="Science">
        <title>Giant polyketide synthase enzymes in the biosynthesis of giant marine polyether toxins.</title>
        <authorList>
            <person name="Fallon T.R."/>
            <person name="Shende V.V."/>
            <person name="Wierzbicki I.H."/>
            <person name="Pendleton A.L."/>
            <person name="Watervoot N.F."/>
            <person name="Auber R.P."/>
            <person name="Gonzalez D.J."/>
            <person name="Wisecaver J.H."/>
            <person name="Moore B.S."/>
        </authorList>
    </citation>
    <scope>NUCLEOTIDE SEQUENCE [LARGE SCALE GENOMIC DNA]</scope>
    <source>
        <strain evidence="2 3">12B1</strain>
    </source>
</reference>
<organism evidence="2 3">
    <name type="scientific">Prymnesium parvum</name>
    <name type="common">Toxic golden alga</name>
    <dbReference type="NCBI Taxonomy" id="97485"/>
    <lineage>
        <taxon>Eukaryota</taxon>
        <taxon>Haptista</taxon>
        <taxon>Haptophyta</taxon>
        <taxon>Prymnesiophyceae</taxon>
        <taxon>Prymnesiales</taxon>
        <taxon>Prymnesiaceae</taxon>
        <taxon>Prymnesium</taxon>
    </lineage>
</organism>
<keyword evidence="3" id="KW-1185">Reference proteome</keyword>
<dbReference type="AlphaFoldDB" id="A0AB34KBU6"/>
<name>A0AB34KBU6_PRYPA</name>
<dbReference type="Proteomes" id="UP001515480">
    <property type="component" value="Unassembled WGS sequence"/>
</dbReference>
<keyword evidence="1" id="KW-0175">Coiled coil</keyword>
<sequence length="340" mass="38761">MLSEYEALRACVRTQAEQQNALARVERAAEERVEAVSAQLRAAHEAAALLQENMEALRKECHELREKLQLQRRATASAEAAAVKKVADALAAETSRNARELSMLQEAARCDVAAAVAESTALLEATRLEHAAERASWEEQMEAGRAKMQQRAARHAARVREVITSEEECQRRFSFLEEQLRTCDDQRVKLESVVEERQREVRSSHQGTMILASELAQLDDALEARDSEYRLAHLEEARYVEMQAVMSEVERLRSQLHDVARSQKVWQESMVEKHKHEVKMRVKQEREVLSAAARSREIAREEEHRRQIAALEVALMTAREQHAAFEASLQTHGELLLKDL</sequence>
<proteinExistence type="predicted"/>
<evidence type="ECO:0000313" key="3">
    <source>
        <dbReference type="Proteomes" id="UP001515480"/>
    </source>
</evidence>
<accession>A0AB34KBU6</accession>